<dbReference type="AlphaFoldDB" id="A0A0A9GJ44"/>
<name>A0A0A9GJ44_ARUDO</name>
<reference evidence="1" key="1">
    <citation type="submission" date="2014-09" db="EMBL/GenBank/DDBJ databases">
        <authorList>
            <person name="Magalhaes I.L.F."/>
            <person name="Oliveira U."/>
            <person name="Santos F.R."/>
            <person name="Vidigal T.H.D.A."/>
            <person name="Brescovit A.D."/>
            <person name="Santos A.J."/>
        </authorList>
    </citation>
    <scope>NUCLEOTIDE SEQUENCE</scope>
    <source>
        <tissue evidence="1">Shoot tissue taken approximately 20 cm above the soil surface</tissue>
    </source>
</reference>
<reference evidence="1" key="2">
    <citation type="journal article" date="2015" name="Data Brief">
        <title>Shoot transcriptome of the giant reed, Arundo donax.</title>
        <authorList>
            <person name="Barrero R.A."/>
            <person name="Guerrero F.D."/>
            <person name="Moolhuijzen P."/>
            <person name="Goolsby J.A."/>
            <person name="Tidwell J."/>
            <person name="Bellgard S.E."/>
            <person name="Bellgard M.I."/>
        </authorList>
    </citation>
    <scope>NUCLEOTIDE SEQUENCE</scope>
    <source>
        <tissue evidence="1">Shoot tissue taken approximately 20 cm above the soil surface</tissue>
    </source>
</reference>
<proteinExistence type="predicted"/>
<protein>
    <submittedName>
        <fullName evidence="1">Uncharacterized protein</fullName>
    </submittedName>
</protein>
<organism evidence="1">
    <name type="scientific">Arundo donax</name>
    <name type="common">Giant reed</name>
    <name type="synonym">Donax arundinaceus</name>
    <dbReference type="NCBI Taxonomy" id="35708"/>
    <lineage>
        <taxon>Eukaryota</taxon>
        <taxon>Viridiplantae</taxon>
        <taxon>Streptophyta</taxon>
        <taxon>Embryophyta</taxon>
        <taxon>Tracheophyta</taxon>
        <taxon>Spermatophyta</taxon>
        <taxon>Magnoliopsida</taxon>
        <taxon>Liliopsida</taxon>
        <taxon>Poales</taxon>
        <taxon>Poaceae</taxon>
        <taxon>PACMAD clade</taxon>
        <taxon>Arundinoideae</taxon>
        <taxon>Arundineae</taxon>
        <taxon>Arundo</taxon>
    </lineage>
</organism>
<dbReference type="EMBL" id="GBRH01175335">
    <property type="protein sequence ID" value="JAE22561.1"/>
    <property type="molecule type" value="Transcribed_RNA"/>
</dbReference>
<evidence type="ECO:0000313" key="1">
    <source>
        <dbReference type="EMBL" id="JAE22561.1"/>
    </source>
</evidence>
<sequence>MFFQAPRNPTSDMRKITPPRAMTGIVKDRLHSSLWVLIQNPKPTTSRASIMVKKLIHLMTNALALPILRPSLPHSQISRVATGSCTGSRTGSGKAAAEMAAGDGEPGVARADDACASVARFVCVS</sequence>
<accession>A0A0A9GJ44</accession>